<dbReference type="InterPro" id="IPR058926">
    <property type="entry name" value="YmzB-like"/>
</dbReference>
<dbReference type="AlphaFoldDB" id="A0A8J4H454"/>
<protein>
    <submittedName>
        <fullName evidence="1">Uncharacterized protein</fullName>
    </submittedName>
</protein>
<dbReference type="EMBL" id="BOVK01000051">
    <property type="protein sequence ID" value="GIQ70529.1"/>
    <property type="molecule type" value="Genomic_DNA"/>
</dbReference>
<gene>
    <name evidence="1" type="ORF">XYCOK13_33530</name>
</gene>
<keyword evidence="2" id="KW-1185">Reference proteome</keyword>
<evidence type="ECO:0000313" key="1">
    <source>
        <dbReference type="EMBL" id="GIQ70529.1"/>
    </source>
</evidence>
<evidence type="ECO:0000313" key="2">
    <source>
        <dbReference type="Proteomes" id="UP000677918"/>
    </source>
</evidence>
<dbReference type="RefSeq" id="WP_213413350.1">
    <property type="nucleotide sequence ID" value="NZ_BOVK01000051.1"/>
</dbReference>
<name>A0A8J4H454_9BACL</name>
<dbReference type="Pfam" id="PF25846">
    <property type="entry name" value="YmzB"/>
    <property type="match status" value="1"/>
</dbReference>
<reference evidence="1" key="1">
    <citation type="submission" date="2021-04" db="EMBL/GenBank/DDBJ databases">
        <title>Draft genome sequence of Xylanibacillus composti strain K13.</title>
        <authorList>
            <person name="Uke A."/>
            <person name="Chhe C."/>
            <person name="Baramee S."/>
            <person name="Kosugi A."/>
        </authorList>
    </citation>
    <scope>NUCLEOTIDE SEQUENCE</scope>
    <source>
        <strain evidence="1">K13</strain>
    </source>
</reference>
<dbReference type="Proteomes" id="UP000677918">
    <property type="component" value="Unassembled WGS sequence"/>
</dbReference>
<sequence>MNTAINEATSWLEAHVGSQLLIQKGELDIGSRQKGDTDMVQLQLERLEIRRSKQADSDDYFASHEICLHGPGTIQADHGEAELPRHMYEIPLPGSLRASSQENRLQIATERALYIIQPHAQRQAPPMLH</sequence>
<organism evidence="1 2">
    <name type="scientific">Xylanibacillus composti</name>
    <dbReference type="NCBI Taxonomy" id="1572762"/>
    <lineage>
        <taxon>Bacteria</taxon>
        <taxon>Bacillati</taxon>
        <taxon>Bacillota</taxon>
        <taxon>Bacilli</taxon>
        <taxon>Bacillales</taxon>
        <taxon>Paenibacillaceae</taxon>
        <taxon>Xylanibacillus</taxon>
    </lineage>
</organism>
<proteinExistence type="predicted"/>
<accession>A0A8J4H454</accession>
<comment type="caution">
    <text evidence="1">The sequence shown here is derived from an EMBL/GenBank/DDBJ whole genome shotgun (WGS) entry which is preliminary data.</text>
</comment>